<proteinExistence type="predicted"/>
<evidence type="ECO:0000313" key="2">
    <source>
        <dbReference type="EMBL" id="CEH15796.1"/>
    </source>
</evidence>
<name>A0A0P1BJC6_9BASI</name>
<evidence type="ECO:0000313" key="3">
    <source>
        <dbReference type="Proteomes" id="UP000054845"/>
    </source>
</evidence>
<organism evidence="2 3">
    <name type="scientific">Ceraceosorus bombacis</name>
    <dbReference type="NCBI Taxonomy" id="401625"/>
    <lineage>
        <taxon>Eukaryota</taxon>
        <taxon>Fungi</taxon>
        <taxon>Dikarya</taxon>
        <taxon>Basidiomycota</taxon>
        <taxon>Ustilaginomycotina</taxon>
        <taxon>Exobasidiomycetes</taxon>
        <taxon>Ceraceosorales</taxon>
        <taxon>Ceraceosoraceae</taxon>
        <taxon>Ceraceosorus</taxon>
    </lineage>
</organism>
<dbReference type="EMBL" id="CCYA01000272">
    <property type="protein sequence ID" value="CEH15796.1"/>
    <property type="molecule type" value="Genomic_DNA"/>
</dbReference>
<sequence length="101" mass="11176">MISNCSSARRSHLHRPAMHPDLSKSVFVAHRHSRSDRDWRRARWIDDAGKPRSPSVGVRVRAPHLSPSCITSAHQSCKGWPALSICNDSVKLGSGIQVRTG</sequence>
<protein>
    <submittedName>
        <fullName evidence="2">Uncharacterized protein</fullName>
    </submittedName>
</protein>
<feature type="region of interest" description="Disordered" evidence="1">
    <location>
        <begin position="1"/>
        <end position="26"/>
    </location>
</feature>
<accession>A0A0P1BJC6</accession>
<reference evidence="2 3" key="1">
    <citation type="submission" date="2014-09" db="EMBL/GenBank/DDBJ databases">
        <authorList>
            <person name="Magalhaes I.L.F."/>
            <person name="Oliveira U."/>
            <person name="Santos F.R."/>
            <person name="Vidigal T.H.D.A."/>
            <person name="Brescovit A.D."/>
            <person name="Santos A.J."/>
        </authorList>
    </citation>
    <scope>NUCLEOTIDE SEQUENCE [LARGE SCALE GENOMIC DNA]</scope>
</reference>
<keyword evidence="3" id="KW-1185">Reference proteome</keyword>
<dbReference type="Proteomes" id="UP000054845">
    <property type="component" value="Unassembled WGS sequence"/>
</dbReference>
<dbReference type="AlphaFoldDB" id="A0A0P1BJC6"/>
<evidence type="ECO:0000256" key="1">
    <source>
        <dbReference type="SAM" id="MobiDB-lite"/>
    </source>
</evidence>